<evidence type="ECO:0000313" key="9">
    <source>
        <dbReference type="EMBL" id="QSB16686.1"/>
    </source>
</evidence>
<dbReference type="KEGG" id="nhy:JQS43_10620"/>
<organism evidence="9 10">
    <name type="scientific">Natronosporangium hydrolyticum</name>
    <dbReference type="NCBI Taxonomy" id="2811111"/>
    <lineage>
        <taxon>Bacteria</taxon>
        <taxon>Bacillati</taxon>
        <taxon>Actinomycetota</taxon>
        <taxon>Actinomycetes</taxon>
        <taxon>Micromonosporales</taxon>
        <taxon>Micromonosporaceae</taxon>
        <taxon>Natronosporangium</taxon>
    </lineage>
</organism>
<feature type="domain" description="MmeI-like target recognition" evidence="8">
    <location>
        <begin position="1049"/>
        <end position="1231"/>
    </location>
</feature>
<reference evidence="9" key="1">
    <citation type="submission" date="2021-02" db="EMBL/GenBank/DDBJ databases">
        <title>Natrosporangium hydrolyticum gen. nov., sp. nov, a haloalkaliphilic actinobacterium from a soda solonchak soil.</title>
        <authorList>
            <person name="Sorokin D.Y."/>
            <person name="Khijniak T.V."/>
            <person name="Zakharycheva A.P."/>
            <person name="Boueva O.V."/>
            <person name="Ariskina E.V."/>
            <person name="Hahnke R.L."/>
            <person name="Bunk B."/>
            <person name="Sproer C."/>
            <person name="Schumann P."/>
            <person name="Evtushenko L.I."/>
            <person name="Kublanov I.V."/>
        </authorList>
    </citation>
    <scope>NUCLEOTIDE SEQUENCE</scope>
    <source>
        <strain evidence="9">DSM 106523</strain>
    </source>
</reference>
<feature type="compositionally biased region" description="Basic residues" evidence="6">
    <location>
        <begin position="1"/>
        <end position="10"/>
    </location>
</feature>
<feature type="region of interest" description="Disordered" evidence="6">
    <location>
        <begin position="1"/>
        <end position="21"/>
    </location>
</feature>
<dbReference type="EC" id="2.1.1.72" evidence="1"/>
<name>A0A895YPM8_9ACTN</name>
<dbReference type="Pfam" id="PF07669">
    <property type="entry name" value="Eco57I"/>
    <property type="match status" value="1"/>
</dbReference>
<keyword evidence="2 9" id="KW-0489">Methyltransferase</keyword>
<dbReference type="REBASE" id="477097">
    <property type="entry name" value="Mba106523ORF10620P"/>
</dbReference>
<keyword evidence="10" id="KW-1185">Reference proteome</keyword>
<evidence type="ECO:0000256" key="4">
    <source>
        <dbReference type="ARBA" id="ARBA00022691"/>
    </source>
</evidence>
<dbReference type="GO" id="GO:0006304">
    <property type="term" value="P:DNA modification"/>
    <property type="evidence" value="ECO:0007669"/>
    <property type="project" value="InterPro"/>
</dbReference>
<feature type="region of interest" description="Disordered" evidence="6">
    <location>
        <begin position="1346"/>
        <end position="1367"/>
    </location>
</feature>
<dbReference type="Pfam" id="PF20466">
    <property type="entry name" value="MmeI_TRD"/>
    <property type="match status" value="1"/>
</dbReference>
<evidence type="ECO:0000256" key="6">
    <source>
        <dbReference type="SAM" id="MobiDB-lite"/>
    </source>
</evidence>
<evidence type="ECO:0000256" key="5">
    <source>
        <dbReference type="ARBA" id="ARBA00047942"/>
    </source>
</evidence>
<dbReference type="PRINTS" id="PR00507">
    <property type="entry name" value="N12N6MTFRASE"/>
</dbReference>
<feature type="domain" description="Type II methyltransferase M.TaqI-like" evidence="7">
    <location>
        <begin position="679"/>
        <end position="953"/>
    </location>
</feature>
<evidence type="ECO:0000313" key="10">
    <source>
        <dbReference type="Proteomes" id="UP000662857"/>
    </source>
</evidence>
<dbReference type="Proteomes" id="UP000662857">
    <property type="component" value="Chromosome"/>
</dbReference>
<dbReference type="InterPro" id="IPR029063">
    <property type="entry name" value="SAM-dependent_MTases_sf"/>
</dbReference>
<protein>
    <recommendedName>
        <fullName evidence="1">site-specific DNA-methyltransferase (adenine-specific)</fullName>
        <ecNumber evidence="1">2.1.1.72</ecNumber>
    </recommendedName>
</protein>
<dbReference type="RefSeq" id="WP_239678915.1">
    <property type="nucleotide sequence ID" value="NZ_CP070499.1"/>
</dbReference>
<evidence type="ECO:0000256" key="1">
    <source>
        <dbReference type="ARBA" id="ARBA00011900"/>
    </source>
</evidence>
<dbReference type="PANTHER" id="PTHR33841">
    <property type="entry name" value="DNA METHYLTRANSFERASE YEEA-RELATED"/>
    <property type="match status" value="1"/>
</dbReference>
<dbReference type="PANTHER" id="PTHR33841:SF1">
    <property type="entry name" value="DNA METHYLTRANSFERASE A"/>
    <property type="match status" value="1"/>
</dbReference>
<evidence type="ECO:0000256" key="2">
    <source>
        <dbReference type="ARBA" id="ARBA00022603"/>
    </source>
</evidence>
<dbReference type="Gene3D" id="3.40.50.150">
    <property type="entry name" value="Vaccinia Virus protein VP39"/>
    <property type="match status" value="2"/>
</dbReference>
<keyword evidence="4" id="KW-0949">S-adenosyl-L-methionine</keyword>
<dbReference type="GO" id="GO:0032259">
    <property type="term" value="P:methylation"/>
    <property type="evidence" value="ECO:0007669"/>
    <property type="project" value="UniProtKB-KW"/>
</dbReference>
<dbReference type="InterPro" id="IPR011639">
    <property type="entry name" value="MethylTrfase_TaqI-like_dom"/>
</dbReference>
<sequence>MTATARRGRRPGPPPTDGRQQHLGWLAMVEPTGPFLTLPVLLQVWPTLDALEPEARDKLRAAHDTWRTDPDGEATSLTWIWHVLRNLLDWREDVETDPAELATLAATVAEHEVTLTPSFALVEPGERLKPDACRLLGLILPPGSAPTVRLAGDTWAATPADRLAHLCRVHGVELGLATDGRWWTLVWAPRGGVTTTVTFDAVSWPEQADRDLLRAFRSLLCRRRFFSVPDDETLIPLLRKSLENQEEVTEALGAQVRRAVELLVDAIGRWDTRDRQAGADGLGDLPAQDVYRGAVAVMMRVVFLLFAEERGLLPADNDLYAQAYSAGRLAERLEQRAREGSEEQLEHSHAGWLRLLALFTAVHGGVRHPRLTLPAYDGSIFDPEVYPWLARVRVDDRTILHMLRSVQYVQIKRELRRLSFRALDVEEIGYVYEGLLSFEGRRASDTVVGLIGKAGKEEEVPLAALEAHAAGASDPAALAGRLAEAYKDSGIGTLKALTKKLAPMDEAERAEALRRLLAVTNGDLALAERLLPFAGILRTDLRGLPMVFLQDSLYVTESRLRKNTGTHYTPRFLAEQVVEGALEPLVYSPGPLQTADKDAWVLRSPAEILSLKVADIAMGSGAFLVAACRYLAAKLVEARARAGDETAWKHHNDEYGERPAVDTEADPVLVAARREIIEHCLYGVDINEMAVEMAKLSLWLVSMDPHRPFTFLDDRLAVGDSLLGITSLEQLEYLHLDPAEGRRLHEDPDALFDATGDVRALAAEVAAQRAAIAALPDDAASLPEKRRLLAEAEAKTEQARLYADLVVGAALATAGKGARAREQVALEAAEKAMSAAKGTPEGQAKARDAADTWLATDAPGEAFPRQPLHWPLVFPEVFADDGGFAAIIGNPPFLGGKKISGAAGGAYREYIVGAVGRGVKVNADLIAYFVLRAHSLLGGNGQAGLIATNTLAQGDTREVGLEQIVAAGVEIWQAEKSKPWPARSAALEYCAVWMTNAPLGEGGQRRIDGRLTSRITSSLEAESRVSGNAERLVANRGVAFQGSIVLGMGFAMTPDMARLMLEKDDRNRMVLFPYIGGEDLNQRHDCSASRWVVNFGELDEGEARTWHDPWKWIEERVKPDRLSKDAKKYPRMVQEWWKYWNPRPALLQAVRELERVAAIARHSKSVMPAMVPTGQVYSDATVVFATDDLAMLGLLSSAPHYWWAISRASTMKGDLRYTPTDVFETFARPELTQELRELGERLDTYRRDSVMLARQAGLTATYNLVHDPACKDADIAELRRIHVVIDQAVMRAYGWDDLELDHGHHETRQGVRYTVGPVVRQEILDRLLELNHERYAAEVAAGLHDKKTGGKRVPRQAAAEQGSLFDV</sequence>
<dbReference type="InterPro" id="IPR046820">
    <property type="entry name" value="MmeI_TRD"/>
</dbReference>
<evidence type="ECO:0000256" key="3">
    <source>
        <dbReference type="ARBA" id="ARBA00022679"/>
    </source>
</evidence>
<accession>A0A895YPM8</accession>
<dbReference type="EMBL" id="CP070499">
    <property type="protein sequence ID" value="QSB16686.1"/>
    <property type="molecule type" value="Genomic_DNA"/>
</dbReference>
<evidence type="ECO:0000259" key="8">
    <source>
        <dbReference type="Pfam" id="PF20466"/>
    </source>
</evidence>
<gene>
    <name evidence="9" type="ORF">JQS43_10620</name>
</gene>
<evidence type="ECO:0000259" key="7">
    <source>
        <dbReference type="Pfam" id="PF07669"/>
    </source>
</evidence>
<comment type="catalytic activity">
    <reaction evidence="5">
        <text>a 2'-deoxyadenosine in DNA + S-adenosyl-L-methionine = an N(6)-methyl-2'-deoxyadenosine in DNA + S-adenosyl-L-homocysteine + H(+)</text>
        <dbReference type="Rhea" id="RHEA:15197"/>
        <dbReference type="Rhea" id="RHEA-COMP:12418"/>
        <dbReference type="Rhea" id="RHEA-COMP:12419"/>
        <dbReference type="ChEBI" id="CHEBI:15378"/>
        <dbReference type="ChEBI" id="CHEBI:57856"/>
        <dbReference type="ChEBI" id="CHEBI:59789"/>
        <dbReference type="ChEBI" id="CHEBI:90615"/>
        <dbReference type="ChEBI" id="CHEBI:90616"/>
        <dbReference type="EC" id="2.1.1.72"/>
    </reaction>
</comment>
<dbReference type="InterPro" id="IPR050953">
    <property type="entry name" value="N4_N6_ade-DNA_methylase"/>
</dbReference>
<dbReference type="SUPFAM" id="SSF53335">
    <property type="entry name" value="S-adenosyl-L-methionine-dependent methyltransferases"/>
    <property type="match status" value="1"/>
</dbReference>
<dbReference type="GO" id="GO:0009007">
    <property type="term" value="F:site-specific DNA-methyltransferase (adenine-specific) activity"/>
    <property type="evidence" value="ECO:0007669"/>
    <property type="project" value="UniProtKB-EC"/>
</dbReference>
<proteinExistence type="predicted"/>
<keyword evidence="3" id="KW-0808">Transferase</keyword>